<dbReference type="STRING" id="92696.A0A4R0RIT0"/>
<dbReference type="GO" id="GO:0001664">
    <property type="term" value="F:G protein-coupled receptor binding"/>
    <property type="evidence" value="ECO:0007669"/>
    <property type="project" value="TreeGrafter"/>
</dbReference>
<dbReference type="GO" id="GO:0005834">
    <property type="term" value="C:heterotrimeric G-protein complex"/>
    <property type="evidence" value="ECO:0007669"/>
    <property type="project" value="TreeGrafter"/>
</dbReference>
<keyword evidence="6" id="KW-0460">Magnesium</keyword>
<keyword evidence="9" id="KW-1185">Reference proteome</keyword>
<proteinExistence type="predicted"/>
<dbReference type="OrthoDB" id="5817230at2759"/>
<dbReference type="EMBL" id="RWJN01000070">
    <property type="protein sequence ID" value="TCD68291.1"/>
    <property type="molecule type" value="Genomic_DNA"/>
</dbReference>
<evidence type="ECO:0000313" key="8">
    <source>
        <dbReference type="EMBL" id="TCD68291.1"/>
    </source>
</evidence>
<organism evidence="8 9">
    <name type="scientific">Steccherinum ochraceum</name>
    <dbReference type="NCBI Taxonomy" id="92696"/>
    <lineage>
        <taxon>Eukaryota</taxon>
        <taxon>Fungi</taxon>
        <taxon>Dikarya</taxon>
        <taxon>Basidiomycota</taxon>
        <taxon>Agaricomycotina</taxon>
        <taxon>Agaricomycetes</taxon>
        <taxon>Polyporales</taxon>
        <taxon>Steccherinaceae</taxon>
        <taxon>Steccherinum</taxon>
    </lineage>
</organism>
<keyword evidence="1 6" id="KW-0479">Metal-binding</keyword>
<keyword evidence="4" id="KW-0807">Transducer</keyword>
<evidence type="ECO:0000256" key="4">
    <source>
        <dbReference type="ARBA" id="ARBA00023224"/>
    </source>
</evidence>
<feature type="region of interest" description="Disordered" evidence="7">
    <location>
        <begin position="1"/>
        <end position="62"/>
    </location>
</feature>
<evidence type="ECO:0000256" key="7">
    <source>
        <dbReference type="SAM" id="MobiDB-lite"/>
    </source>
</evidence>
<comment type="caution">
    <text evidence="8">The sequence shown here is derived from an EMBL/GenBank/DDBJ whole genome shotgun (WGS) entry which is preliminary data.</text>
</comment>
<dbReference type="Pfam" id="PF00503">
    <property type="entry name" value="G-alpha"/>
    <property type="match status" value="1"/>
</dbReference>
<dbReference type="GO" id="GO:0005737">
    <property type="term" value="C:cytoplasm"/>
    <property type="evidence" value="ECO:0007669"/>
    <property type="project" value="TreeGrafter"/>
</dbReference>
<feature type="compositionally biased region" description="Low complexity" evidence="7">
    <location>
        <begin position="211"/>
        <end position="227"/>
    </location>
</feature>
<dbReference type="InterPro" id="IPR011025">
    <property type="entry name" value="GproteinA_insert"/>
</dbReference>
<sequence length="555" mass="62797">MATQNDHLSPPGRRRSISDPLAAALQPPENESPEQRAQRLKDEEEAKKRSQKIDQMLQEGERQRRKRKVVKVLLLGQSESGKSTTLKQFQLLHAPQAFHAERIAWRFVIYLNLLRSVRRILDAIAPEPDAHLNGLDEIDDYDENEPPAIIIGPSRPASAYSNPHFESFHRRLAPLVDLEARLIQQLSDPEDNDEKEATRLPPSWEGNTHPYANGAAYNNASASGSGSLSHFNGDSSRTLPRINIPSGVRSSPASPTTPSTIASGSGELAVPTSVNWRKRFALGKIQSPLKSEHSGELQGWWEDPDDPVHVLNWCAPVIIEMWRDSAVKQRLHEKRLRLEESSGFYLDEVERIAAKMYFPTDEDVLKARLKTTGVVEHTFTMGKNSEFRGVDWKIYDVGGARHQRNAWAPYFDDVNAIIFLAPISAFDQVLAEDPRINRLEDSLHLWNNVVSNALLANVNIILFLNKCDLLKAKLESGVRLVHHMPGYRDRPNDYDSVSTYFRHKFGAVHQSNSPNRSRELFIHLTSVTDTRRTRVIIYNVRDMILSGNLRSSALM</sequence>
<accession>A0A4R0RIT0</accession>
<dbReference type="GO" id="GO:0005525">
    <property type="term" value="F:GTP binding"/>
    <property type="evidence" value="ECO:0007669"/>
    <property type="project" value="UniProtKB-KW"/>
</dbReference>
<dbReference type="FunFam" id="3.40.50.300:FF:000692">
    <property type="entry name" value="Guanine nucleotide-binding protein subunit alpha"/>
    <property type="match status" value="1"/>
</dbReference>
<dbReference type="InterPro" id="IPR001019">
    <property type="entry name" value="Gprotein_alpha_su"/>
</dbReference>
<dbReference type="Proteomes" id="UP000292702">
    <property type="component" value="Unassembled WGS sequence"/>
</dbReference>
<dbReference type="SMART" id="SM00275">
    <property type="entry name" value="G_alpha"/>
    <property type="match status" value="1"/>
</dbReference>
<feature type="compositionally biased region" description="Low complexity" evidence="7">
    <location>
        <begin position="250"/>
        <end position="266"/>
    </location>
</feature>
<dbReference type="SUPFAM" id="SSF47895">
    <property type="entry name" value="Transducin (alpha subunit), insertion domain"/>
    <property type="match status" value="1"/>
</dbReference>
<dbReference type="GO" id="GO:0007188">
    <property type="term" value="P:adenylate cyclase-modulating G protein-coupled receptor signaling pathway"/>
    <property type="evidence" value="ECO:0007669"/>
    <property type="project" value="TreeGrafter"/>
</dbReference>
<keyword evidence="3 5" id="KW-0342">GTP-binding</keyword>
<feature type="region of interest" description="Disordered" evidence="7">
    <location>
        <begin position="186"/>
        <end position="268"/>
    </location>
</feature>
<dbReference type="GO" id="GO:0003924">
    <property type="term" value="F:GTPase activity"/>
    <property type="evidence" value="ECO:0007669"/>
    <property type="project" value="InterPro"/>
</dbReference>
<dbReference type="PRINTS" id="PR00318">
    <property type="entry name" value="GPROTEINA"/>
</dbReference>
<dbReference type="PANTHER" id="PTHR10218:SF360">
    <property type="entry name" value="GUANINE NUCLEOTIDE-BINDING PROTEIN SUBUNIT ALPHA HOMOLOG"/>
    <property type="match status" value="1"/>
</dbReference>
<keyword evidence="2 5" id="KW-0547">Nucleotide-binding</keyword>
<reference evidence="8 9" key="1">
    <citation type="submission" date="2018-11" db="EMBL/GenBank/DDBJ databases">
        <title>Genome assembly of Steccherinum ochraceum LE-BIN_3174, the white-rot fungus of the Steccherinaceae family (The Residual Polyporoid clade, Polyporales, Basidiomycota).</title>
        <authorList>
            <person name="Fedorova T.V."/>
            <person name="Glazunova O.A."/>
            <person name="Landesman E.O."/>
            <person name="Moiseenko K.V."/>
            <person name="Psurtseva N.V."/>
            <person name="Savinova O.S."/>
            <person name="Shakhova N.V."/>
            <person name="Tyazhelova T.V."/>
            <person name="Vasina D.V."/>
        </authorList>
    </citation>
    <scope>NUCLEOTIDE SEQUENCE [LARGE SCALE GENOMIC DNA]</scope>
    <source>
        <strain evidence="8 9">LE-BIN_3174</strain>
    </source>
</reference>
<feature type="binding site" evidence="6">
    <location>
        <position position="371"/>
    </location>
    <ligand>
        <name>Mg(2+)</name>
        <dbReference type="ChEBI" id="CHEBI:18420"/>
    </ligand>
</feature>
<feature type="binding site" evidence="5">
    <location>
        <begin position="365"/>
        <end position="371"/>
    </location>
    <ligand>
        <name>GTP</name>
        <dbReference type="ChEBI" id="CHEBI:37565"/>
    </ligand>
</feature>
<evidence type="ECO:0000256" key="2">
    <source>
        <dbReference type="ARBA" id="ARBA00022741"/>
    </source>
</evidence>
<dbReference type="CDD" id="cd00066">
    <property type="entry name" value="G-alpha"/>
    <property type="match status" value="1"/>
</dbReference>
<dbReference type="PANTHER" id="PTHR10218">
    <property type="entry name" value="GTP-BINDING PROTEIN ALPHA SUBUNIT"/>
    <property type="match status" value="1"/>
</dbReference>
<feature type="binding site" evidence="5">
    <location>
        <begin position="465"/>
        <end position="468"/>
    </location>
    <ligand>
        <name>GTP</name>
        <dbReference type="ChEBI" id="CHEBI:37565"/>
    </ligand>
</feature>
<feature type="compositionally biased region" description="Basic and acidic residues" evidence="7">
    <location>
        <begin position="33"/>
        <end position="52"/>
    </location>
</feature>
<evidence type="ECO:0000313" key="9">
    <source>
        <dbReference type="Proteomes" id="UP000292702"/>
    </source>
</evidence>
<evidence type="ECO:0000256" key="6">
    <source>
        <dbReference type="PIRSR" id="PIRSR601019-2"/>
    </source>
</evidence>
<evidence type="ECO:0000256" key="5">
    <source>
        <dbReference type="PIRSR" id="PIRSR601019-1"/>
    </source>
</evidence>
<dbReference type="SUPFAM" id="SSF52540">
    <property type="entry name" value="P-loop containing nucleoside triphosphate hydrolases"/>
    <property type="match status" value="1"/>
</dbReference>
<evidence type="ECO:0000256" key="3">
    <source>
        <dbReference type="ARBA" id="ARBA00023134"/>
    </source>
</evidence>
<evidence type="ECO:0008006" key="10">
    <source>
        <dbReference type="Google" id="ProtNLM"/>
    </source>
</evidence>
<protein>
    <recommendedName>
        <fullName evidence="10">Guanine nucleotide-binding protein alpha-4 subunit</fullName>
    </recommendedName>
</protein>
<dbReference type="GO" id="GO:0046872">
    <property type="term" value="F:metal ion binding"/>
    <property type="evidence" value="ECO:0007669"/>
    <property type="project" value="UniProtKB-KW"/>
</dbReference>
<dbReference type="Gene3D" id="3.40.50.300">
    <property type="entry name" value="P-loop containing nucleotide triphosphate hydrolases"/>
    <property type="match status" value="2"/>
</dbReference>
<dbReference type="GO" id="GO:0031683">
    <property type="term" value="F:G-protein beta/gamma-subunit complex binding"/>
    <property type="evidence" value="ECO:0007669"/>
    <property type="project" value="InterPro"/>
</dbReference>
<name>A0A4R0RIT0_9APHY</name>
<dbReference type="PROSITE" id="PS51882">
    <property type="entry name" value="G_ALPHA"/>
    <property type="match status" value="1"/>
</dbReference>
<feature type="compositionally biased region" description="Polar residues" evidence="7">
    <location>
        <begin position="228"/>
        <end position="238"/>
    </location>
</feature>
<dbReference type="AlphaFoldDB" id="A0A4R0RIT0"/>
<gene>
    <name evidence="8" type="ORF">EIP91_011150</name>
</gene>
<evidence type="ECO:0000256" key="1">
    <source>
        <dbReference type="ARBA" id="ARBA00022723"/>
    </source>
</evidence>
<dbReference type="InterPro" id="IPR027417">
    <property type="entry name" value="P-loop_NTPase"/>
</dbReference>